<evidence type="ECO:0000256" key="1">
    <source>
        <dbReference type="ARBA" id="ARBA00004141"/>
    </source>
</evidence>
<feature type="transmembrane region" description="Helical" evidence="16">
    <location>
        <begin position="164"/>
        <end position="180"/>
    </location>
</feature>
<dbReference type="GO" id="GO:0051301">
    <property type="term" value="P:cell division"/>
    <property type="evidence" value="ECO:0007669"/>
    <property type="project" value="InterPro"/>
</dbReference>
<dbReference type="EMBL" id="MHWE01000012">
    <property type="protein sequence ID" value="OHB03893.1"/>
    <property type="molecule type" value="Genomic_DNA"/>
</dbReference>
<keyword evidence="3" id="KW-0808">Transferase</keyword>
<comment type="similarity">
    <text evidence="11">Belongs to the SEDS family. FtsW subfamily.</text>
</comment>
<sequence>MRKTRIDRAFLFWVIVLTVIGFLIFNSASLGLLAGSGGKYSDVAFSQTFFGLFLGTVALIILSRIHFRVWRKYALILFVIGIVVMLLVFTGLGFEHAGAKRWIILGDFSFQPSELLKVTFIIYLAAWISGIKDKIGTFKFGLLPLLVLFTICGLLVLSQPDTDTFAVIIISGLAMFLTGGGKWKHVLSIFLIAIIGLLIMASFRPYIKQRLMTFLEPAKNGQSSSYQIQQSYIAIGSGGISGRGFGQSIQKFNFLPEPIGDSIFAVAAEEFGFLGSVALIFAFVAFAFQGMRIAARTDDTFGRLLTVGIVVMIISQAFVNIGAMLGVLPLAGVPLPFVSHGGTALLFTLAEAGIVLSVSRHQKLS</sequence>
<evidence type="ECO:0000256" key="10">
    <source>
        <dbReference type="ARBA" id="ARBA00033270"/>
    </source>
</evidence>
<proteinExistence type="inferred from homology"/>
<feature type="transmembrane region" description="Helical" evidence="16">
    <location>
        <begin position="337"/>
        <end position="358"/>
    </location>
</feature>
<evidence type="ECO:0000256" key="13">
    <source>
        <dbReference type="ARBA" id="ARBA00041418"/>
    </source>
</evidence>
<feature type="transmembrane region" description="Helical" evidence="16">
    <location>
        <begin position="138"/>
        <end position="158"/>
    </location>
</feature>
<feature type="transmembrane region" description="Helical" evidence="16">
    <location>
        <begin position="187"/>
        <end position="207"/>
    </location>
</feature>
<keyword evidence="4 16" id="KW-0812">Transmembrane</keyword>
<dbReference type="PANTHER" id="PTHR30474">
    <property type="entry name" value="CELL CYCLE PROTEIN"/>
    <property type="match status" value="1"/>
</dbReference>
<dbReference type="GO" id="GO:0032153">
    <property type="term" value="C:cell division site"/>
    <property type="evidence" value="ECO:0007669"/>
    <property type="project" value="TreeGrafter"/>
</dbReference>
<dbReference type="AlphaFoldDB" id="A0A1G2U316"/>
<dbReference type="PANTHER" id="PTHR30474:SF2">
    <property type="entry name" value="PEPTIDOGLYCAN GLYCOSYLTRANSFERASE FTSW-RELATED"/>
    <property type="match status" value="1"/>
</dbReference>
<evidence type="ECO:0000256" key="11">
    <source>
        <dbReference type="ARBA" id="ARBA00038053"/>
    </source>
</evidence>
<feature type="transmembrane region" description="Helical" evidence="16">
    <location>
        <begin position="271"/>
        <end position="288"/>
    </location>
</feature>
<dbReference type="GO" id="GO:0009252">
    <property type="term" value="P:peptidoglycan biosynthetic process"/>
    <property type="evidence" value="ECO:0007669"/>
    <property type="project" value="UniProtKB-KW"/>
</dbReference>
<evidence type="ECO:0000313" key="17">
    <source>
        <dbReference type="EMBL" id="OHB03893.1"/>
    </source>
</evidence>
<protein>
    <recommendedName>
        <fullName evidence="12">Probable peptidoglycan glycosyltransferase FtsW</fullName>
        <ecNumber evidence="14">2.4.99.28</ecNumber>
    </recommendedName>
    <alternativeName>
        <fullName evidence="13">Cell division protein FtsW</fullName>
    </alternativeName>
    <alternativeName>
        <fullName evidence="10">Cell wall polymerase</fullName>
    </alternativeName>
    <alternativeName>
        <fullName evidence="9">Peptidoglycan polymerase</fullName>
    </alternativeName>
</protein>
<dbReference type="GO" id="GO:0008955">
    <property type="term" value="F:peptidoglycan glycosyltransferase activity"/>
    <property type="evidence" value="ECO:0007669"/>
    <property type="project" value="UniProtKB-EC"/>
</dbReference>
<reference evidence="17 18" key="1">
    <citation type="journal article" date="2016" name="Nat. Commun.">
        <title>Thousands of microbial genomes shed light on interconnected biogeochemical processes in an aquifer system.</title>
        <authorList>
            <person name="Anantharaman K."/>
            <person name="Brown C.T."/>
            <person name="Hug L.A."/>
            <person name="Sharon I."/>
            <person name="Castelle C.J."/>
            <person name="Probst A.J."/>
            <person name="Thomas B.C."/>
            <person name="Singh A."/>
            <person name="Wilkins M.J."/>
            <person name="Karaoz U."/>
            <person name="Brodie E.L."/>
            <person name="Williams K.H."/>
            <person name="Hubbard S.S."/>
            <person name="Banfield J.F."/>
        </authorList>
    </citation>
    <scope>NUCLEOTIDE SEQUENCE [LARGE SCALE GENOMIC DNA]</scope>
</reference>
<evidence type="ECO:0000256" key="14">
    <source>
        <dbReference type="ARBA" id="ARBA00044770"/>
    </source>
</evidence>
<dbReference type="GO" id="GO:0008360">
    <property type="term" value="P:regulation of cell shape"/>
    <property type="evidence" value="ECO:0007669"/>
    <property type="project" value="UniProtKB-KW"/>
</dbReference>
<keyword evidence="2" id="KW-0328">Glycosyltransferase</keyword>
<feature type="transmembrane region" description="Helical" evidence="16">
    <location>
        <begin position="44"/>
        <end position="62"/>
    </location>
</feature>
<evidence type="ECO:0000256" key="3">
    <source>
        <dbReference type="ARBA" id="ARBA00022679"/>
    </source>
</evidence>
<evidence type="ECO:0000256" key="15">
    <source>
        <dbReference type="ARBA" id="ARBA00049902"/>
    </source>
</evidence>
<dbReference type="EC" id="2.4.99.28" evidence="14"/>
<feature type="transmembrane region" description="Helical" evidence="16">
    <location>
        <begin position="74"/>
        <end position="94"/>
    </location>
</feature>
<name>A0A1G2U316_9BACT</name>
<evidence type="ECO:0000256" key="9">
    <source>
        <dbReference type="ARBA" id="ARBA00032370"/>
    </source>
</evidence>
<evidence type="ECO:0000256" key="5">
    <source>
        <dbReference type="ARBA" id="ARBA00022960"/>
    </source>
</evidence>
<dbReference type="Proteomes" id="UP000176800">
    <property type="component" value="Unassembled WGS sequence"/>
</dbReference>
<evidence type="ECO:0000256" key="6">
    <source>
        <dbReference type="ARBA" id="ARBA00022984"/>
    </source>
</evidence>
<keyword evidence="5" id="KW-0133">Cell shape</keyword>
<dbReference type="Pfam" id="PF01098">
    <property type="entry name" value="FTSW_RODA_SPOVE"/>
    <property type="match status" value="1"/>
</dbReference>
<feature type="transmembrane region" description="Helical" evidence="16">
    <location>
        <begin position="12"/>
        <end position="32"/>
    </location>
</feature>
<keyword evidence="8 16" id="KW-0472">Membrane</keyword>
<feature type="transmembrane region" description="Helical" evidence="16">
    <location>
        <begin position="114"/>
        <end position="131"/>
    </location>
</feature>
<evidence type="ECO:0000256" key="16">
    <source>
        <dbReference type="SAM" id="Phobius"/>
    </source>
</evidence>
<evidence type="ECO:0000313" key="18">
    <source>
        <dbReference type="Proteomes" id="UP000176800"/>
    </source>
</evidence>
<dbReference type="GO" id="GO:0015648">
    <property type="term" value="F:lipid-linked peptidoglycan transporter activity"/>
    <property type="evidence" value="ECO:0007669"/>
    <property type="project" value="TreeGrafter"/>
</dbReference>
<evidence type="ECO:0000256" key="4">
    <source>
        <dbReference type="ARBA" id="ARBA00022692"/>
    </source>
</evidence>
<feature type="transmembrane region" description="Helical" evidence="16">
    <location>
        <begin position="300"/>
        <end position="325"/>
    </location>
</feature>
<comment type="catalytic activity">
    <reaction evidence="15">
        <text>[GlcNAc-(1-&gt;4)-Mur2Ac(oyl-L-Ala-gamma-D-Glu-L-Lys-D-Ala-D-Ala)](n)-di-trans,octa-cis-undecaprenyl diphosphate + beta-D-GlcNAc-(1-&gt;4)-Mur2Ac(oyl-L-Ala-gamma-D-Glu-L-Lys-D-Ala-D-Ala)-di-trans,octa-cis-undecaprenyl diphosphate = [GlcNAc-(1-&gt;4)-Mur2Ac(oyl-L-Ala-gamma-D-Glu-L-Lys-D-Ala-D-Ala)](n+1)-di-trans,octa-cis-undecaprenyl diphosphate + di-trans,octa-cis-undecaprenyl diphosphate + H(+)</text>
        <dbReference type="Rhea" id="RHEA:23708"/>
        <dbReference type="Rhea" id="RHEA-COMP:9602"/>
        <dbReference type="Rhea" id="RHEA-COMP:9603"/>
        <dbReference type="ChEBI" id="CHEBI:15378"/>
        <dbReference type="ChEBI" id="CHEBI:58405"/>
        <dbReference type="ChEBI" id="CHEBI:60033"/>
        <dbReference type="ChEBI" id="CHEBI:78435"/>
        <dbReference type="EC" id="2.4.99.28"/>
    </reaction>
</comment>
<evidence type="ECO:0000256" key="7">
    <source>
        <dbReference type="ARBA" id="ARBA00022989"/>
    </source>
</evidence>
<evidence type="ECO:0000256" key="12">
    <source>
        <dbReference type="ARBA" id="ARBA00041185"/>
    </source>
</evidence>
<keyword evidence="7 16" id="KW-1133">Transmembrane helix</keyword>
<evidence type="ECO:0000256" key="8">
    <source>
        <dbReference type="ARBA" id="ARBA00023136"/>
    </source>
</evidence>
<accession>A0A1G2U316</accession>
<dbReference type="InterPro" id="IPR001182">
    <property type="entry name" value="FtsW/RodA"/>
</dbReference>
<gene>
    <name evidence="17" type="ORF">A3B14_00980</name>
</gene>
<comment type="subcellular location">
    <subcellularLocation>
        <location evidence="1">Membrane</location>
        <topology evidence="1">Multi-pass membrane protein</topology>
    </subcellularLocation>
</comment>
<keyword evidence="6" id="KW-0573">Peptidoglycan synthesis</keyword>
<organism evidence="17 18">
    <name type="scientific">Candidatus Zambryskibacteria bacterium RIFCSPLOWO2_01_FULL_45_21</name>
    <dbReference type="NCBI Taxonomy" id="1802761"/>
    <lineage>
        <taxon>Bacteria</taxon>
        <taxon>Candidatus Zambryskiibacteriota</taxon>
    </lineage>
</organism>
<dbReference type="GO" id="GO:0005886">
    <property type="term" value="C:plasma membrane"/>
    <property type="evidence" value="ECO:0007669"/>
    <property type="project" value="TreeGrafter"/>
</dbReference>
<comment type="caution">
    <text evidence="17">The sequence shown here is derived from an EMBL/GenBank/DDBJ whole genome shotgun (WGS) entry which is preliminary data.</text>
</comment>
<evidence type="ECO:0000256" key="2">
    <source>
        <dbReference type="ARBA" id="ARBA00022676"/>
    </source>
</evidence>